<gene>
    <name evidence="4" type="primary">pqqD</name>
    <name evidence="4" type="ORF">ACFOHV_02390</name>
</gene>
<dbReference type="EMBL" id="JBHRTG010000002">
    <property type="protein sequence ID" value="MFC3162122.1"/>
    <property type="molecule type" value="Genomic_DNA"/>
</dbReference>
<sequence length="99" mass="11611">MMTLVRERAVLSTSSRPMLKRYCRLQFDPVRDAWALLAPERVYWPNDVSLEILRLCDGQRSAREIVDRLAEQYETPAEDIAEDVEDFLQEWADRLVVAL</sequence>
<dbReference type="InterPro" id="IPR041881">
    <property type="entry name" value="PqqD_sf"/>
</dbReference>
<comment type="subunit">
    <text evidence="2">Monomer. Interacts with PqqE.</text>
</comment>
<evidence type="ECO:0000256" key="3">
    <source>
        <dbReference type="ARBA" id="ARBA00022905"/>
    </source>
</evidence>
<proteinExistence type="predicted"/>
<reference evidence="5" key="1">
    <citation type="journal article" date="2019" name="Int. J. Syst. Evol. Microbiol.">
        <title>The Global Catalogue of Microorganisms (GCM) 10K type strain sequencing project: providing services to taxonomists for standard genome sequencing and annotation.</title>
        <authorList>
            <consortium name="The Broad Institute Genomics Platform"/>
            <consortium name="The Broad Institute Genome Sequencing Center for Infectious Disease"/>
            <person name="Wu L."/>
            <person name="Ma J."/>
        </authorList>
    </citation>
    <scope>NUCLEOTIDE SEQUENCE [LARGE SCALE GENOMIC DNA]</scope>
    <source>
        <strain evidence="5">KCTC 52231</strain>
    </source>
</reference>
<dbReference type="InterPro" id="IPR022479">
    <property type="entry name" value="PqqD_bac"/>
</dbReference>
<dbReference type="NCBIfam" id="TIGR03859">
    <property type="entry name" value="PQQ_PqqD"/>
    <property type="match status" value="1"/>
</dbReference>
<accession>A0ABV7I0W4</accession>
<comment type="pathway">
    <text evidence="1">Cofactor biosynthesis; pyrroloquinoline quinone biosynthesis.</text>
</comment>
<keyword evidence="3" id="KW-0884">PQQ biosynthesis</keyword>
<evidence type="ECO:0000256" key="2">
    <source>
        <dbReference type="ARBA" id="ARBA00011741"/>
    </source>
</evidence>
<evidence type="ECO:0000256" key="1">
    <source>
        <dbReference type="ARBA" id="ARBA00004886"/>
    </source>
</evidence>
<dbReference type="Pfam" id="PF05402">
    <property type="entry name" value="PqqD"/>
    <property type="match status" value="1"/>
</dbReference>
<dbReference type="Proteomes" id="UP001595647">
    <property type="component" value="Unassembled WGS sequence"/>
</dbReference>
<keyword evidence="5" id="KW-1185">Reference proteome</keyword>
<organism evidence="4 5">
    <name type="scientific">Ciceribacter thiooxidans</name>
    <dbReference type="NCBI Taxonomy" id="1969821"/>
    <lineage>
        <taxon>Bacteria</taxon>
        <taxon>Pseudomonadati</taxon>
        <taxon>Pseudomonadota</taxon>
        <taxon>Alphaproteobacteria</taxon>
        <taxon>Hyphomicrobiales</taxon>
        <taxon>Rhizobiaceae</taxon>
        <taxon>Ciceribacter</taxon>
    </lineage>
</organism>
<comment type="caution">
    <text evidence="4">The sequence shown here is derived from an EMBL/GenBank/DDBJ whole genome shotgun (WGS) entry which is preliminary data.</text>
</comment>
<dbReference type="Gene3D" id="1.10.10.1150">
    <property type="entry name" value="Coenzyme PQQ synthesis protein D (PqqD)"/>
    <property type="match status" value="1"/>
</dbReference>
<evidence type="ECO:0000313" key="4">
    <source>
        <dbReference type="EMBL" id="MFC3162122.1"/>
    </source>
</evidence>
<evidence type="ECO:0000313" key="5">
    <source>
        <dbReference type="Proteomes" id="UP001595647"/>
    </source>
</evidence>
<dbReference type="InterPro" id="IPR008792">
    <property type="entry name" value="PQQD"/>
</dbReference>
<dbReference type="RefSeq" id="WP_244658690.1">
    <property type="nucleotide sequence ID" value="NZ_CP059896.1"/>
</dbReference>
<protein>
    <submittedName>
        <fullName evidence="4">Pyrroloquinoline quinone biosynthesis peptide chaperone PqqD</fullName>
    </submittedName>
</protein>
<name>A0ABV7I0W4_9HYPH</name>